<reference evidence="3 4" key="1">
    <citation type="journal article" date="2016" name="Mol. Biol. Evol.">
        <title>Genome-Wide Survey of Gut Fungi (Harpellales) Reveals the First Horizontally Transferred Ubiquitin Gene from a Mosquito Host.</title>
        <authorList>
            <person name="Wang Y."/>
            <person name="White M.M."/>
            <person name="Kvist S."/>
            <person name="Moncalvo J.M."/>
        </authorList>
    </citation>
    <scope>NUCLEOTIDE SEQUENCE [LARGE SCALE GENOMIC DNA]</scope>
    <source>
        <strain evidence="3 4">ALG-7-W6</strain>
    </source>
</reference>
<keyword evidence="4" id="KW-1185">Reference proteome</keyword>
<evidence type="ECO:0000313" key="2">
    <source>
        <dbReference type="EMBL" id="OLY79988.1"/>
    </source>
</evidence>
<dbReference type="Proteomes" id="UP000187455">
    <property type="component" value="Unassembled WGS sequence"/>
</dbReference>
<sequence>MNILSDLNSNLGSDFGLDKNTTLMTPVSSPYFKPFKFGNVNKISSNFVRDEFTKPAQRSCNNDESKKKLFKKNESIKKMINPKTQDSIPEDTDSGKKFSFLDVSEKKYPGSQQKSIKTIKKKTNKDPVAFSNKKYTLEGTNDSIRSPKTIINLFNNPSTLIPTVKMENSMPEKNVPKNDTENTKKSVKQEINTLEIKTAINYSEKENFNGPPKNPTKVNIPGTDKKEEVNEVLSDAKKRSAQFILESGPEKINTERVFKILKSQNSESEIQSVLKPMINNGSSDQVHKPVIKYTSDETLEQRKGEGYEYNLQSSISSITILLRKMCDDVNRSISFRLHDLLKSTLDIDSTINELVNNRDFYKSQVGELAKLKTSLEKKNREKDIESMEIKKRFDNSLDLLESTKKELLDQKSKNEEYCDQKVKLAQEILSLGLGKKNDQEKLSLVILENEELKKNIADSLKKNETLNEEIERLKSDSTNKDEIISKLNQDIKSKKEEVISLSKEKEDNIITFDSLNAEIFKAKLIISSSENFIKEKDLLHTEMVREKNELVVKNEKLNFEVERIKNNTQFIISNKEKSITDLKVEIIAHKESKRLLSLQLSELRDENISTCRFNDLQSKFNEKENDFFNEKKAFLARIGELENLENRTPTEILYEEDIYALNHTHEDVLINKSPLRNGNFECRAEVNFEAENENEAKSKEDELIHDFMENLTIIESNSKLDGDSKIENLKINNGLLGKLNDVTPGDNDFDLDCEDDEMKFWVEDLLDLYASSQLDDINLENSPQATCTNPIFGQLDLEASSSLKKYTQFFSI</sequence>
<protein>
    <submittedName>
        <fullName evidence="3">Uncharacterized protein</fullName>
    </submittedName>
</protein>
<accession>A0A1R0H1P3</accession>
<comment type="caution">
    <text evidence="3">The sequence shown here is derived from an EMBL/GenBank/DDBJ whole genome shotgun (WGS) entry which is preliminary data.</text>
</comment>
<dbReference type="EMBL" id="LSSL01001092">
    <property type="protein sequence ID" value="OLY83057.1"/>
    <property type="molecule type" value="Genomic_DNA"/>
</dbReference>
<dbReference type="STRING" id="133383.A0A1R0H1P3"/>
<name>A0A1R0H1P3_9FUNG</name>
<organism evidence="3 4">
    <name type="scientific">Smittium mucronatum</name>
    <dbReference type="NCBI Taxonomy" id="133383"/>
    <lineage>
        <taxon>Eukaryota</taxon>
        <taxon>Fungi</taxon>
        <taxon>Fungi incertae sedis</taxon>
        <taxon>Zoopagomycota</taxon>
        <taxon>Kickxellomycotina</taxon>
        <taxon>Harpellomycetes</taxon>
        <taxon>Harpellales</taxon>
        <taxon>Legeriomycetaceae</taxon>
        <taxon>Smittium</taxon>
    </lineage>
</organism>
<gene>
    <name evidence="3" type="ORF">AYI68_g2809</name>
    <name evidence="2" type="ORF">AYI68_g5921</name>
</gene>
<keyword evidence="1" id="KW-0175">Coiled coil</keyword>
<dbReference type="AlphaFoldDB" id="A0A1R0H1P3"/>
<feature type="coiled-coil region" evidence="1">
    <location>
        <begin position="390"/>
        <end position="504"/>
    </location>
</feature>
<dbReference type="EMBL" id="LSSL01003891">
    <property type="protein sequence ID" value="OLY79988.1"/>
    <property type="molecule type" value="Genomic_DNA"/>
</dbReference>
<evidence type="ECO:0000313" key="4">
    <source>
        <dbReference type="Proteomes" id="UP000187455"/>
    </source>
</evidence>
<evidence type="ECO:0000256" key="1">
    <source>
        <dbReference type="SAM" id="Coils"/>
    </source>
</evidence>
<proteinExistence type="predicted"/>
<evidence type="ECO:0000313" key="3">
    <source>
        <dbReference type="EMBL" id="OLY83057.1"/>
    </source>
</evidence>
<reference evidence="3" key="2">
    <citation type="submission" date="2017-01" db="EMBL/GenBank/DDBJ databases">
        <authorList>
            <person name="Mah S.A."/>
            <person name="Swanson W.J."/>
            <person name="Moy G.W."/>
            <person name="Vacquier V.D."/>
        </authorList>
    </citation>
    <scope>NUCLEOTIDE SEQUENCE</scope>
    <source>
        <strain evidence="3">ALG-7-W6</strain>
    </source>
</reference>
<dbReference type="OrthoDB" id="5656601at2759"/>